<evidence type="ECO:0000313" key="1">
    <source>
        <dbReference type="EMBL" id="NHZ32896.1"/>
    </source>
</evidence>
<reference evidence="1 2" key="1">
    <citation type="submission" date="2019-09" db="EMBL/GenBank/DDBJ databases">
        <title>Taxonomy of Antarctic Massilia spp.: description of Massilia rubra sp. nov., Massilia aquatica sp. nov., Massilia mucilaginosa sp. nov., Massilia frigida sp. nov. isolated from streams, lakes and regoliths.</title>
        <authorList>
            <person name="Holochova P."/>
            <person name="Sedlacek I."/>
            <person name="Kralova S."/>
            <person name="Maslanova I."/>
            <person name="Busse H.-J."/>
            <person name="Stankova E."/>
            <person name="Vrbovska V."/>
            <person name="Kovarovic V."/>
            <person name="Bartak M."/>
            <person name="Svec P."/>
            <person name="Pantucek R."/>
        </authorList>
    </citation>
    <scope>NUCLEOTIDE SEQUENCE [LARGE SCALE GENOMIC DNA]</scope>
    <source>
        <strain evidence="1 2">CCM 8692</strain>
    </source>
</reference>
<dbReference type="EMBL" id="VUYU01000002">
    <property type="protein sequence ID" value="NHZ32896.1"/>
    <property type="molecule type" value="Genomic_DNA"/>
</dbReference>
<keyword evidence="2" id="KW-1185">Reference proteome</keyword>
<name>A0ABX0LK59_9BURK</name>
<comment type="caution">
    <text evidence="1">The sequence shown here is derived from an EMBL/GenBank/DDBJ whole genome shotgun (WGS) entry which is preliminary data.</text>
</comment>
<sequence>MSQQFRAGNRAFFPRILPALVIALGVALPGIASGAAASRKADAADVGTQLRLLAQQRPWTCADQPATSAPGPGLAGGVAECAWQNRLRMRRWSGQGGVAPGACVSAQAHWWAWARASVAAPGSAAPAWRRAWNSQAVIGGQGAQKRIVALRRLDDGRWSVTEWRWDPSERAATRRWQEQRWALLAAGAARWRAPAEAPPGPIEERMLHSVLEAHLAQRTGEIGERTWQWQAERLCLTVDALGLGQQLMQLPYAADDSRMEQRAAMQLQLARRYPKATWLTPFSLVPKAPHARGGAKFLAVWIENATLKGQLWIPTRGGGPLVRLRITTVPPAGAQGAARAEQVLHNELTALAARWAAEHE</sequence>
<proteinExistence type="predicted"/>
<dbReference type="RefSeq" id="WP_167222065.1">
    <property type="nucleotide sequence ID" value="NZ_VUYU01000002.1"/>
</dbReference>
<accession>A0ABX0LK59</accession>
<gene>
    <name evidence="1" type="ORF">F0185_04730</name>
</gene>
<organism evidence="1 2">
    <name type="scientific">Massilia rubra</name>
    <dbReference type="NCBI Taxonomy" id="2607910"/>
    <lineage>
        <taxon>Bacteria</taxon>
        <taxon>Pseudomonadati</taxon>
        <taxon>Pseudomonadota</taxon>
        <taxon>Betaproteobacteria</taxon>
        <taxon>Burkholderiales</taxon>
        <taxon>Oxalobacteraceae</taxon>
        <taxon>Telluria group</taxon>
        <taxon>Massilia</taxon>
    </lineage>
</organism>
<evidence type="ECO:0000313" key="2">
    <source>
        <dbReference type="Proteomes" id="UP000785613"/>
    </source>
</evidence>
<dbReference type="Proteomes" id="UP000785613">
    <property type="component" value="Unassembled WGS sequence"/>
</dbReference>
<protein>
    <submittedName>
        <fullName evidence="1">Uncharacterized protein</fullName>
    </submittedName>
</protein>